<reference evidence="1 2" key="1">
    <citation type="submission" date="2021-05" db="EMBL/GenBank/DDBJ databases">
        <title>Novel species in genus Cellulomonas.</title>
        <authorList>
            <person name="Zhang G."/>
        </authorList>
    </citation>
    <scope>NUCLEOTIDE SEQUENCE [LARGE SCALE GENOMIC DNA]</scope>
    <source>
        <strain evidence="2">zg-ZUI157</strain>
    </source>
</reference>
<dbReference type="Proteomes" id="UP000679335">
    <property type="component" value="Chromosome"/>
</dbReference>
<name>A0ABX8GIK2_9CELL</name>
<dbReference type="Pfam" id="PF19818">
    <property type="entry name" value="DUF6301"/>
    <property type="match status" value="1"/>
</dbReference>
<gene>
    <name evidence="1" type="ORF">KKR89_14245</name>
</gene>
<evidence type="ECO:0000313" key="2">
    <source>
        <dbReference type="Proteomes" id="UP000679335"/>
    </source>
</evidence>
<proteinExistence type="predicted"/>
<dbReference type="InterPro" id="IPR046268">
    <property type="entry name" value="DUF6301"/>
</dbReference>
<protein>
    <submittedName>
        <fullName evidence="1">Uncharacterized protein</fullName>
    </submittedName>
</protein>
<keyword evidence="2" id="KW-1185">Reference proteome</keyword>
<accession>A0ABX8GIK2</accession>
<evidence type="ECO:0000313" key="1">
    <source>
        <dbReference type="EMBL" id="QWC15446.1"/>
    </source>
</evidence>
<sequence>MTRASSAGLRFVTSLAVDDPRARALLGDEAAGTSTLESLTVNVSDRDEADAAAVHAAFESVCASVADVLGPEVRRDAWEYPRRAWDLASGGRIVLQDLHDVVILKLLSRDMADLERDEVRLGIDPNRVPGTGHDDLENALRQVRRCGRSEGRGQ</sequence>
<dbReference type="EMBL" id="CP076023">
    <property type="protein sequence ID" value="QWC15446.1"/>
    <property type="molecule type" value="Genomic_DNA"/>
</dbReference>
<organism evidence="1 2">
    <name type="scientific">Cellulomonas dongxiuzhuiae</name>
    <dbReference type="NCBI Taxonomy" id="2819979"/>
    <lineage>
        <taxon>Bacteria</taxon>
        <taxon>Bacillati</taxon>
        <taxon>Actinomycetota</taxon>
        <taxon>Actinomycetes</taxon>
        <taxon>Micrococcales</taxon>
        <taxon>Cellulomonadaceae</taxon>
        <taxon>Cellulomonas</taxon>
    </lineage>
</organism>